<dbReference type="RefSeq" id="WP_269442895.1">
    <property type="nucleotide sequence ID" value="NZ_CP097463.1"/>
</dbReference>
<evidence type="ECO:0000313" key="7">
    <source>
        <dbReference type="Proteomes" id="UP001164693"/>
    </source>
</evidence>
<organism evidence="6 7">
    <name type="scientific">Jatrophihabitans cynanchi</name>
    <dbReference type="NCBI Taxonomy" id="2944128"/>
    <lineage>
        <taxon>Bacteria</taxon>
        <taxon>Bacillati</taxon>
        <taxon>Actinomycetota</taxon>
        <taxon>Actinomycetes</taxon>
        <taxon>Jatrophihabitantales</taxon>
        <taxon>Jatrophihabitantaceae</taxon>
        <taxon>Jatrophihabitans</taxon>
    </lineage>
</organism>
<dbReference type="SUPFAM" id="SSF56425">
    <property type="entry name" value="Succinate dehydrogenase/fumarate reductase flavoprotein, catalytic domain"/>
    <property type="match status" value="1"/>
</dbReference>
<dbReference type="PRINTS" id="PR00411">
    <property type="entry name" value="PNDRDTASEI"/>
</dbReference>
<sequence length="507" mass="53178">MDLECDVAVVGSGGGALAGAYTAASNGLRTVVLEKTALFGGTSAYSGAGLFLPGNQAEARAGVVDSVDRGRTYLRAVLGDGDDPRREAYLRTAPELVEFLERDPLLRFRYFSFPDYFAVDGRLPGGGHIVPAPLPSAELDADLLALLRPTIAAERNGVDVPRDTLGGGQALIGRLLLALRRTGNAELRTGACVERLVVEGGRVVGVQAHTDDGPLRVRAARGVLLAAGGFEGNAALRAACDTPGRPDWTMGPRGTNTGEPIEAAVAIGAATDLMDEAWWCPALVQPDGSAAFFLGLRGGIFVDRNGERFANESLPYDRMGRVLAADPATRIPCHFVFDSREGGQLPAINCVPGAPRAQYLASGAWVRAETLEELAGLTGVPAGALRDSVERFNGFAETGVDEQFHRGEDEYDRYFAAPSDAPNPCLVPLGQPPYHAARVVLGDLGTKGGLRTDADARVLRTDGSAIDGLYAAGNTSASVMGRHYPAPGSPIGTAMVFAYRAARHLAG</sequence>
<dbReference type="SUPFAM" id="SSF51905">
    <property type="entry name" value="FAD/NAD(P)-binding domain"/>
    <property type="match status" value="1"/>
</dbReference>
<dbReference type="InterPro" id="IPR003953">
    <property type="entry name" value="FAD-dep_OxRdtase_2_FAD-bd"/>
</dbReference>
<keyword evidence="7" id="KW-1185">Reference proteome</keyword>
<evidence type="ECO:0000259" key="5">
    <source>
        <dbReference type="Pfam" id="PF00890"/>
    </source>
</evidence>
<evidence type="ECO:0000256" key="2">
    <source>
        <dbReference type="ARBA" id="ARBA00022630"/>
    </source>
</evidence>
<dbReference type="InterPro" id="IPR036188">
    <property type="entry name" value="FAD/NAD-bd_sf"/>
</dbReference>
<reference evidence="6" key="1">
    <citation type="submission" date="2022-05" db="EMBL/GenBank/DDBJ databases">
        <title>Jatrophihabitans sp. SB3-54 whole genome sequence.</title>
        <authorList>
            <person name="Suh M.K."/>
            <person name="Eom M.K."/>
            <person name="Kim J.S."/>
            <person name="Kim H.S."/>
            <person name="Do H.E."/>
            <person name="Shin Y.K."/>
            <person name="Lee J.-S."/>
        </authorList>
    </citation>
    <scope>NUCLEOTIDE SEQUENCE</scope>
    <source>
        <strain evidence="6">SB3-54</strain>
    </source>
</reference>
<dbReference type="PANTHER" id="PTHR43400">
    <property type="entry name" value="FUMARATE REDUCTASE"/>
    <property type="match status" value="1"/>
</dbReference>
<evidence type="ECO:0000313" key="6">
    <source>
        <dbReference type="EMBL" id="WAX56363.1"/>
    </source>
</evidence>
<proteinExistence type="predicted"/>
<dbReference type="Pfam" id="PF00890">
    <property type="entry name" value="FAD_binding_2"/>
    <property type="match status" value="1"/>
</dbReference>
<dbReference type="InterPro" id="IPR050315">
    <property type="entry name" value="FAD-oxidoreductase_2"/>
</dbReference>
<dbReference type="PANTHER" id="PTHR43400:SF10">
    <property type="entry name" value="3-OXOSTEROID 1-DEHYDROGENASE"/>
    <property type="match status" value="1"/>
</dbReference>
<dbReference type="Proteomes" id="UP001164693">
    <property type="component" value="Chromosome"/>
</dbReference>
<keyword evidence="2" id="KW-0285">Flavoprotein</keyword>
<feature type="domain" description="FAD-dependent oxidoreductase 2 FAD-binding" evidence="5">
    <location>
        <begin position="6"/>
        <end position="490"/>
    </location>
</feature>
<comment type="cofactor">
    <cofactor evidence="1">
        <name>FAD</name>
        <dbReference type="ChEBI" id="CHEBI:57692"/>
    </cofactor>
</comment>
<keyword evidence="3" id="KW-0274">FAD</keyword>
<dbReference type="Gene3D" id="3.50.50.60">
    <property type="entry name" value="FAD/NAD(P)-binding domain"/>
    <property type="match status" value="2"/>
</dbReference>
<name>A0ABY7JV00_9ACTN</name>
<gene>
    <name evidence="6" type="ORF">M6B22_17740</name>
</gene>
<dbReference type="InterPro" id="IPR027477">
    <property type="entry name" value="Succ_DH/fumarate_Rdtase_cat_sf"/>
</dbReference>
<evidence type="ECO:0000256" key="1">
    <source>
        <dbReference type="ARBA" id="ARBA00001974"/>
    </source>
</evidence>
<dbReference type="EMBL" id="CP097463">
    <property type="protein sequence ID" value="WAX56363.1"/>
    <property type="molecule type" value="Genomic_DNA"/>
</dbReference>
<evidence type="ECO:0000256" key="3">
    <source>
        <dbReference type="ARBA" id="ARBA00022827"/>
    </source>
</evidence>
<accession>A0ABY7JV00</accession>
<keyword evidence="4" id="KW-0560">Oxidoreductase</keyword>
<evidence type="ECO:0000256" key="4">
    <source>
        <dbReference type="ARBA" id="ARBA00023002"/>
    </source>
</evidence>
<protein>
    <submittedName>
        <fullName evidence="6">FAD-binding protein</fullName>
    </submittedName>
</protein>